<dbReference type="AlphaFoldDB" id="A0A4R9GJ13"/>
<gene>
    <name evidence="1" type="ORF">EHO60_09495</name>
</gene>
<name>A0A4R9GJ13_9LEPT</name>
<dbReference type="Proteomes" id="UP000298458">
    <property type="component" value="Unassembled WGS sequence"/>
</dbReference>
<keyword evidence="2" id="KW-1185">Reference proteome</keyword>
<evidence type="ECO:0000313" key="1">
    <source>
        <dbReference type="EMBL" id="TGK12629.1"/>
    </source>
</evidence>
<dbReference type="NCBIfam" id="NF047624">
    <property type="entry name" value="LIC_13076_fam"/>
    <property type="match status" value="1"/>
</dbReference>
<organism evidence="1 2">
    <name type="scientific">Leptospira fletcheri</name>
    <dbReference type="NCBI Taxonomy" id="2484981"/>
    <lineage>
        <taxon>Bacteria</taxon>
        <taxon>Pseudomonadati</taxon>
        <taxon>Spirochaetota</taxon>
        <taxon>Spirochaetia</taxon>
        <taxon>Leptospirales</taxon>
        <taxon>Leptospiraceae</taxon>
        <taxon>Leptospira</taxon>
    </lineage>
</organism>
<reference evidence="1" key="1">
    <citation type="journal article" date="2019" name="PLoS Negl. Trop. Dis.">
        <title>Revisiting the worldwide diversity of Leptospira species in the environment.</title>
        <authorList>
            <person name="Vincent A.T."/>
            <person name="Schiettekatte O."/>
            <person name="Bourhy P."/>
            <person name="Veyrier F.J."/>
            <person name="Picardeau M."/>
        </authorList>
    </citation>
    <scope>NUCLEOTIDE SEQUENCE [LARGE SCALE GENOMIC DNA]</scope>
    <source>
        <strain evidence="1">SSW15</strain>
    </source>
</reference>
<evidence type="ECO:0000313" key="2">
    <source>
        <dbReference type="Proteomes" id="UP000298458"/>
    </source>
</evidence>
<proteinExistence type="predicted"/>
<protein>
    <submittedName>
        <fullName evidence="1">Uncharacterized protein</fullName>
    </submittedName>
</protein>
<sequence>MICSVGLQVACSFEKRLEFSQPEKIALESDAQPCSPLGQFNRWYAFYGLWQLSSEPALPKQEGKVYVLESYAEWPQVSLSLVLGFLSSVSVRKVKITECDTTTRFIHKKDYDSFFESERERARTDFFAESERTFEDSLRKYLDKSSPADSAGKNYSTIIYRTGRIQEARVLSQDVDNIQVEWDEGEQKKESVIPKKEIYKVIFATKVIRVKEKPGSN</sequence>
<dbReference type="OrthoDB" id="323233at2"/>
<comment type="caution">
    <text evidence="1">The sequence shown here is derived from an EMBL/GenBank/DDBJ whole genome shotgun (WGS) entry which is preliminary data.</text>
</comment>
<accession>A0A4R9GJ13</accession>
<dbReference type="EMBL" id="RQET01000004">
    <property type="protein sequence ID" value="TGK12629.1"/>
    <property type="molecule type" value="Genomic_DNA"/>
</dbReference>